<evidence type="ECO:0000259" key="26">
    <source>
        <dbReference type="PROSITE" id="PS50262"/>
    </source>
</evidence>
<dbReference type="GO" id="GO:0016197">
    <property type="term" value="P:endosomal transport"/>
    <property type="evidence" value="ECO:0007669"/>
    <property type="project" value="TreeGrafter"/>
</dbReference>
<protein>
    <recommendedName>
        <fullName evidence="22">Transcription factor BTF3</fullName>
    </recommendedName>
</protein>
<evidence type="ECO:0000256" key="11">
    <source>
        <dbReference type="ARBA" id="ARBA00022771"/>
    </source>
</evidence>
<dbReference type="InterPro" id="IPR008365">
    <property type="entry name" value="Prostanoid_rcpt"/>
</dbReference>
<evidence type="ECO:0000256" key="18">
    <source>
        <dbReference type="ARBA" id="ARBA00023180"/>
    </source>
</evidence>
<evidence type="ECO:0000256" key="10">
    <source>
        <dbReference type="ARBA" id="ARBA00022753"/>
    </source>
</evidence>
<evidence type="ECO:0000259" key="27">
    <source>
        <dbReference type="PROSITE" id="PS51151"/>
    </source>
</evidence>
<dbReference type="GO" id="GO:0005545">
    <property type="term" value="F:1-phosphatidylinositol binding"/>
    <property type="evidence" value="ECO:0007669"/>
    <property type="project" value="UniProtKB-ARBA"/>
</dbReference>
<dbReference type="SMART" id="SM01421">
    <property type="entry name" value="DUF3480"/>
    <property type="match status" value="1"/>
</dbReference>
<feature type="domain" description="NAC-A/B" evidence="27">
    <location>
        <begin position="358"/>
        <end position="423"/>
    </location>
</feature>
<dbReference type="GO" id="GO:0005829">
    <property type="term" value="C:cytosol"/>
    <property type="evidence" value="ECO:0007669"/>
    <property type="project" value="UniProtKB-ARBA"/>
</dbReference>
<dbReference type="InterPro" id="IPR000306">
    <property type="entry name" value="Znf_FYVE"/>
</dbReference>
<comment type="caution">
    <text evidence="28">The sequence shown here is derived from an EMBL/GenBank/DDBJ whole genome shotgun (WGS) entry which is preliminary data.</text>
</comment>
<dbReference type="PANTHER" id="PTHR46319">
    <property type="entry name" value="ZINC FINGER FYVE DOMAIN-CONTAINING PROTEIN"/>
    <property type="match status" value="1"/>
</dbReference>
<dbReference type="SUPFAM" id="SSF81321">
    <property type="entry name" value="Family A G protein-coupled receptor-like"/>
    <property type="match status" value="1"/>
</dbReference>
<keyword evidence="10" id="KW-0967">Endosome</keyword>
<dbReference type="Gene3D" id="2.20.70.30">
    <property type="entry name" value="Nascent polypeptide-associated complex domain"/>
    <property type="match status" value="1"/>
</dbReference>
<evidence type="ECO:0000256" key="5">
    <source>
        <dbReference type="ARBA" id="ARBA00022475"/>
    </source>
</evidence>
<dbReference type="PRINTS" id="PR00429">
    <property type="entry name" value="THROMBOXANER"/>
</dbReference>
<dbReference type="FunFam" id="3.30.40.10:FF:000084">
    <property type="entry name" value="Zinc finger, FYVE domain-containing 9b"/>
    <property type="match status" value="1"/>
</dbReference>
<evidence type="ECO:0000256" key="21">
    <source>
        <dbReference type="RuleBase" id="RU000688"/>
    </source>
</evidence>
<dbReference type="Pfam" id="PF11979">
    <property type="entry name" value="SARA_C"/>
    <property type="match status" value="1"/>
</dbReference>
<gene>
    <name evidence="28" type="ORF">P4O66_012876</name>
</gene>
<dbReference type="SMART" id="SM00064">
    <property type="entry name" value="FYVE"/>
    <property type="match status" value="1"/>
</dbReference>
<evidence type="ECO:0000256" key="14">
    <source>
        <dbReference type="ARBA" id="ARBA00023040"/>
    </source>
</evidence>
<dbReference type="EMBL" id="JAROKS010000002">
    <property type="protein sequence ID" value="KAK1805827.1"/>
    <property type="molecule type" value="Genomic_DNA"/>
</dbReference>
<feature type="transmembrane region" description="Helical" evidence="24">
    <location>
        <begin position="151"/>
        <end position="173"/>
    </location>
</feature>
<evidence type="ECO:0000256" key="20">
    <source>
        <dbReference type="PROSITE-ProRule" id="PRU00091"/>
    </source>
</evidence>
<dbReference type="InterPro" id="IPR011011">
    <property type="entry name" value="Znf_FYVE_PHD"/>
</dbReference>
<organism evidence="28 29">
    <name type="scientific">Electrophorus voltai</name>
    <dbReference type="NCBI Taxonomy" id="2609070"/>
    <lineage>
        <taxon>Eukaryota</taxon>
        <taxon>Metazoa</taxon>
        <taxon>Chordata</taxon>
        <taxon>Craniata</taxon>
        <taxon>Vertebrata</taxon>
        <taxon>Euteleostomi</taxon>
        <taxon>Actinopterygii</taxon>
        <taxon>Neopterygii</taxon>
        <taxon>Teleostei</taxon>
        <taxon>Ostariophysi</taxon>
        <taxon>Gymnotiformes</taxon>
        <taxon>Gymnotoidei</taxon>
        <taxon>Gymnotidae</taxon>
        <taxon>Electrophorus</taxon>
    </lineage>
</organism>
<evidence type="ECO:0000256" key="23">
    <source>
        <dbReference type="SAM" id="MobiDB-lite"/>
    </source>
</evidence>
<evidence type="ECO:0000313" key="29">
    <source>
        <dbReference type="Proteomes" id="UP001239994"/>
    </source>
</evidence>
<keyword evidence="18" id="KW-0325">Glycoprotein</keyword>
<keyword evidence="11 20" id="KW-0863">Zinc-finger</keyword>
<evidence type="ECO:0000256" key="3">
    <source>
        <dbReference type="ARBA" id="ARBA00004651"/>
    </source>
</evidence>
<dbReference type="Pfam" id="PF00001">
    <property type="entry name" value="7tm_1"/>
    <property type="match status" value="1"/>
</dbReference>
<feature type="compositionally biased region" description="Polar residues" evidence="23">
    <location>
        <begin position="579"/>
        <end position="595"/>
    </location>
</feature>
<evidence type="ECO:0000256" key="9">
    <source>
        <dbReference type="ARBA" id="ARBA00022723"/>
    </source>
</evidence>
<evidence type="ECO:0000256" key="16">
    <source>
        <dbReference type="ARBA" id="ARBA00023157"/>
    </source>
</evidence>
<dbReference type="FunFam" id="1.20.1070.10:FF:000163">
    <property type="entry name" value="Thromboxane A2 receptor"/>
    <property type="match status" value="1"/>
</dbReference>
<dbReference type="PROSITE" id="PS00237">
    <property type="entry name" value="G_PROTEIN_RECEP_F1_1"/>
    <property type="match status" value="1"/>
</dbReference>
<evidence type="ECO:0000256" key="17">
    <source>
        <dbReference type="ARBA" id="ARBA00023170"/>
    </source>
</evidence>
<dbReference type="PRINTS" id="PR00237">
    <property type="entry name" value="GPCRRHODOPSN"/>
</dbReference>
<dbReference type="Gene3D" id="3.30.40.10">
    <property type="entry name" value="Zinc/RING finger domain, C3HC4 (zinc finger)"/>
    <property type="match status" value="1"/>
</dbReference>
<evidence type="ECO:0000256" key="8">
    <source>
        <dbReference type="ARBA" id="ARBA00022692"/>
    </source>
</evidence>
<keyword evidence="12" id="KW-0862">Zinc</keyword>
<reference evidence="28" key="1">
    <citation type="submission" date="2023-03" db="EMBL/GenBank/DDBJ databases">
        <title>Electrophorus voltai genome.</title>
        <authorList>
            <person name="Bian C."/>
        </authorList>
    </citation>
    <scope>NUCLEOTIDE SEQUENCE</scope>
    <source>
        <strain evidence="28">CB-2022</strain>
        <tissue evidence="28">Muscle</tissue>
    </source>
</reference>
<dbReference type="Gene3D" id="3.30.500.40">
    <property type="match status" value="1"/>
</dbReference>
<dbReference type="FunFam" id="3.30.500.40:FF:000001">
    <property type="entry name" value="Zinc finger, FYVE domain-containing 9a"/>
    <property type="match status" value="1"/>
</dbReference>
<dbReference type="Proteomes" id="UP001239994">
    <property type="component" value="Unassembled WGS sequence"/>
</dbReference>
<accession>A0AAD8ZUV6</accession>
<keyword evidence="13 24" id="KW-1133">Transmembrane helix</keyword>
<keyword evidence="19 21" id="KW-0807">Transducer</keyword>
<feature type="region of interest" description="Disordered" evidence="23">
    <location>
        <begin position="535"/>
        <end position="607"/>
    </location>
</feature>
<dbReference type="SUPFAM" id="SSF57903">
    <property type="entry name" value="FYVE/PHD zinc finger"/>
    <property type="match status" value="1"/>
</dbReference>
<evidence type="ECO:0000256" key="2">
    <source>
        <dbReference type="ARBA" id="ARBA00004496"/>
    </source>
</evidence>
<dbReference type="CDD" id="cd15729">
    <property type="entry name" value="FYVE_endofin"/>
    <property type="match status" value="1"/>
</dbReference>
<feature type="region of interest" description="Disordered" evidence="23">
    <location>
        <begin position="1"/>
        <end position="23"/>
    </location>
</feature>
<keyword evidence="16" id="KW-1015">Disulfide bond</keyword>
<dbReference type="FunFam" id="2.20.70.30:FF:000001">
    <property type="entry name" value="Transcription factor BTF3 homolog"/>
    <property type="match status" value="1"/>
</dbReference>
<dbReference type="InterPro" id="IPR013083">
    <property type="entry name" value="Znf_RING/FYVE/PHD"/>
</dbReference>
<dbReference type="InterPro" id="IPR001105">
    <property type="entry name" value="Thbox_rcpt"/>
</dbReference>
<keyword evidence="15 24" id="KW-0472">Membrane</keyword>
<comment type="subcellular location">
    <subcellularLocation>
        <location evidence="3">Cell membrane</location>
        <topology evidence="3">Multi-pass membrane protein</topology>
    </subcellularLocation>
    <subcellularLocation>
        <location evidence="2">Cytoplasm</location>
    </subcellularLocation>
    <subcellularLocation>
        <location evidence="1">Early endosome membrane</location>
    </subcellularLocation>
</comment>
<evidence type="ECO:0000256" key="6">
    <source>
        <dbReference type="ARBA" id="ARBA00022490"/>
    </source>
</evidence>
<evidence type="ECO:0000256" key="1">
    <source>
        <dbReference type="ARBA" id="ARBA00004146"/>
    </source>
</evidence>
<evidence type="ECO:0000256" key="4">
    <source>
        <dbReference type="ARBA" id="ARBA00005296"/>
    </source>
</evidence>
<feature type="transmembrane region" description="Helical" evidence="24">
    <location>
        <begin position="63"/>
        <end position="89"/>
    </location>
</feature>
<dbReference type="InterPro" id="IPR000276">
    <property type="entry name" value="GPCR_Rhodpsn"/>
</dbReference>
<dbReference type="Gene3D" id="3.30.1360.220">
    <property type="entry name" value="Domain of unknown function (DUF3480), N-terminal subdomain"/>
    <property type="match status" value="1"/>
</dbReference>
<feature type="compositionally biased region" description="Polar residues" evidence="23">
    <location>
        <begin position="727"/>
        <end position="737"/>
    </location>
</feature>
<dbReference type="FunFam" id="3.30.1360.220:FF:000001">
    <property type="entry name" value="Zinc finger, FYVE domain-containing 9a"/>
    <property type="match status" value="1"/>
</dbReference>
<dbReference type="InterPro" id="IPR017455">
    <property type="entry name" value="Znf_FYVE-rel"/>
</dbReference>
<dbReference type="PROSITE" id="PS50178">
    <property type="entry name" value="ZF_FYVE"/>
    <property type="match status" value="1"/>
</dbReference>
<keyword evidence="5" id="KW-1003">Cell membrane</keyword>
<dbReference type="SMART" id="SM01407">
    <property type="entry name" value="NAC"/>
    <property type="match status" value="1"/>
</dbReference>
<feature type="domain" description="G-protein coupled receptors family 1 profile" evidence="26">
    <location>
        <begin position="42"/>
        <end position="306"/>
    </location>
</feature>
<keyword evidence="14 21" id="KW-0297">G-protein coupled receptor</keyword>
<keyword evidence="6" id="KW-0963">Cytoplasm</keyword>
<proteinExistence type="inferred from homology"/>
<dbReference type="CDD" id="cd22055">
    <property type="entry name" value="NAC_BTF3"/>
    <property type="match status" value="1"/>
</dbReference>
<feature type="transmembrane region" description="Helical" evidence="24">
    <location>
        <begin position="250"/>
        <end position="275"/>
    </location>
</feature>
<feature type="transmembrane region" description="Helical" evidence="24">
    <location>
        <begin position="203"/>
        <end position="229"/>
    </location>
</feature>
<dbReference type="InterPro" id="IPR038187">
    <property type="entry name" value="NAC_A/B_dom_sf"/>
</dbReference>
<comment type="similarity">
    <text evidence="4 22">Belongs to the NAC-beta family.</text>
</comment>
<keyword evidence="29" id="KW-1185">Reference proteome</keyword>
<feature type="domain" description="FYVE-type" evidence="25">
    <location>
        <begin position="631"/>
        <end position="690"/>
    </location>
</feature>
<evidence type="ECO:0000256" key="15">
    <source>
        <dbReference type="ARBA" id="ARBA00023136"/>
    </source>
</evidence>
<dbReference type="PROSITE" id="PS51151">
    <property type="entry name" value="NAC_AB"/>
    <property type="match status" value="1"/>
</dbReference>
<feature type="region of interest" description="Disordered" evidence="23">
    <location>
        <begin position="712"/>
        <end position="737"/>
    </location>
</feature>
<dbReference type="GO" id="GO:0031901">
    <property type="term" value="C:early endosome membrane"/>
    <property type="evidence" value="ECO:0007669"/>
    <property type="project" value="UniProtKB-SubCell"/>
</dbReference>
<evidence type="ECO:0000256" key="22">
    <source>
        <dbReference type="RuleBase" id="RU361272"/>
    </source>
</evidence>
<evidence type="ECO:0000256" key="7">
    <source>
        <dbReference type="ARBA" id="ARBA00022553"/>
    </source>
</evidence>
<dbReference type="PROSITE" id="PS50262">
    <property type="entry name" value="G_PROTEIN_RECEP_F1_2"/>
    <property type="match status" value="1"/>
</dbReference>
<dbReference type="GO" id="GO:0004960">
    <property type="term" value="F:thromboxane receptor activity"/>
    <property type="evidence" value="ECO:0007669"/>
    <property type="project" value="InterPro"/>
</dbReference>
<keyword evidence="7" id="KW-0597">Phosphoprotein</keyword>
<dbReference type="InterPro" id="IPR002715">
    <property type="entry name" value="Nas_poly-pep-assoc_cplx_dom"/>
</dbReference>
<dbReference type="Gene3D" id="1.20.1070.10">
    <property type="entry name" value="Rhodopsin 7-helix transmembrane proteins"/>
    <property type="match status" value="1"/>
</dbReference>
<name>A0AAD8ZUV6_9TELE</name>
<dbReference type="PANTHER" id="PTHR46319:SF4">
    <property type="entry name" value="ZINC FINGER FYVE DOMAIN-CONTAINING PROTEIN 9"/>
    <property type="match status" value="1"/>
</dbReference>
<sequence length="1303" mass="146163">MSYNGTTKAGDLSSNSMCNKSSSKRDVSVTSSVITMTVGIVSNMLALFILLKAYRRFRFKSKASFLLFASGLVVTDFLGHLINGSLALYVYASNKDWETFDPKQVLCGFFGVCMAFFGLSPLLLGCVMAVERCVGVTQPLSHSTTWTSRHMGSLLASTWLLALLVALLPVLVWRPYQVQGARSWCFFRMVGARDWLDVLLPMLFSGLGLLALLVSFVCNTVTGFTLLWSTLHWRRDDYHRHHKSSLHFEMICQLLAIMMVSCMCWGPFLVTVIIVSLQAQQQETYGYLLLTVRLATWNQILDPWVYILLRKAVLKKLFQLVQKDKMNQEKLAKLQAQVRIGGKGTARRKKKVVHRTATADDKKLQSSLKKLAVNNIAGIEEVNMIKDDGTVIHFNNPKVQASLSANTFAITGHAETKQLTEMLPGILSQLGADSLTSLRKLAEQFPRQVLDNKAPKAEDIDEEDDDVPELKHVKWLPKACVSPVERMRQAVSATLSVWGERRLGYSTLNDSREALLDEGWLTPGLKEDSVIEEKEVADSEQEQQEALVARSPSTPEDALCLPQTQGEGAQPEAAMPISPHTSESPSAHSVYSTNGPGPGGGASDRRRGSLVAPPMQCCTSLGSTAPQWVPDSHAPACMKCGSRFSFTRRRHHCRACGKVFCVVCCDLRFRLTHLGGKEGRVCVTCHSTLINRTLRKEQKKVWFADSVLPRNEASSVNTSPTRRDSSQTHPPTAAQVESTHVSVRLLFTLLQEELNSACLEREEVENSPKRNTAKPLSHKGLPPILTSTGIKGDYTVEEKRTESSLLEELEQGLTEPLVFVLNANLLAMVKIVSYMNRRCWCVMSKGMHAVGQPEVVVLLQCLPEEKRFPTDIFSHFIQIYWDAQTAGKLLNHLSHSSAARGFLGGSEHAGFLYVRPTFQSLDGLPLPPQPFLFGLLVLRAELPWARAFPLRLLLRLGAEYRFYPCPLFSVRFREPLFGQIRNSIMRLLVDFRFYRYTLPVVTGMMVDLEARSTFITIPKTRHAELLKVLNRSIERVLAMAACFNERADSHLICVQTADGEYQTQAISIHSQPRRVTGSCFFVFSGSLKASSGYLAKSSIVEDGLMVQVTMETMLELRRALRDMRDFTLTCGKLHQSDRQEYVHIRWQDEEPCFNKGIISPIDGKSMESITCVKTCQRLEYRATGKVIRWTEVFFLQKEKQVNGHSRDANQKRLTEQFARAFCLTLCQSLCLLKEDGMSKLGLRITLDGQKMEFLAGSNGQCLPEHYQDSLKQALMAVVQSASQYCQHTSLQFELIFYILEDIL</sequence>
<keyword evidence="9" id="KW-0479">Metal-binding</keyword>
<dbReference type="Pfam" id="PF01363">
    <property type="entry name" value="FYVE"/>
    <property type="match status" value="1"/>
</dbReference>
<feature type="transmembrane region" description="Helical" evidence="24">
    <location>
        <begin position="109"/>
        <end position="130"/>
    </location>
</feature>
<evidence type="ECO:0000256" key="12">
    <source>
        <dbReference type="ARBA" id="ARBA00022833"/>
    </source>
</evidence>
<dbReference type="InterPro" id="IPR017452">
    <property type="entry name" value="GPCR_Rhodpsn_7TM"/>
</dbReference>
<dbReference type="GO" id="GO:0008270">
    <property type="term" value="F:zinc ion binding"/>
    <property type="evidence" value="ECO:0007669"/>
    <property type="project" value="UniProtKB-KW"/>
</dbReference>
<evidence type="ECO:0000313" key="28">
    <source>
        <dbReference type="EMBL" id="KAK1805827.1"/>
    </source>
</evidence>
<dbReference type="GO" id="GO:0005886">
    <property type="term" value="C:plasma membrane"/>
    <property type="evidence" value="ECO:0007669"/>
    <property type="project" value="UniProtKB-SubCell"/>
</dbReference>
<feature type="transmembrane region" description="Helical" evidence="24">
    <location>
        <begin position="29"/>
        <end position="51"/>
    </location>
</feature>
<comment type="similarity">
    <text evidence="21">Belongs to the G-protein coupled receptor 1 family.</text>
</comment>
<dbReference type="PRINTS" id="PR01788">
    <property type="entry name" value="PROSTANOIDR"/>
</dbReference>
<dbReference type="Pfam" id="PF01849">
    <property type="entry name" value="NAC"/>
    <property type="match status" value="1"/>
</dbReference>
<keyword evidence="17 21" id="KW-0675">Receptor</keyword>
<keyword evidence="8 21" id="KW-0812">Transmembrane</keyword>
<dbReference type="InterPro" id="IPR022557">
    <property type="entry name" value="SARA-like_C"/>
</dbReference>
<evidence type="ECO:0000256" key="13">
    <source>
        <dbReference type="ARBA" id="ARBA00022989"/>
    </source>
</evidence>
<evidence type="ECO:0000259" key="25">
    <source>
        <dbReference type="PROSITE" id="PS50178"/>
    </source>
</evidence>
<evidence type="ECO:0000256" key="24">
    <source>
        <dbReference type="SAM" id="Phobius"/>
    </source>
</evidence>
<evidence type="ECO:0000256" key="19">
    <source>
        <dbReference type="ARBA" id="ARBA00023224"/>
    </source>
</evidence>